<sequence>MHVPRGCWSLRFNGRASDRRASWCSPLLLLRLLPAIVVSNCATGCLSWGTGTY</sequence>
<dbReference type="EMBL" id="QXFV01000049">
    <property type="protein sequence ID" value="KAE9051293.1"/>
    <property type="molecule type" value="Genomic_DNA"/>
</dbReference>
<name>A0A6A4G3I6_9STRA</name>
<evidence type="ECO:0000313" key="1">
    <source>
        <dbReference type="EMBL" id="KAE9051293.1"/>
    </source>
</evidence>
<accession>A0A6A4G3I6</accession>
<evidence type="ECO:0000313" key="2">
    <source>
        <dbReference type="EMBL" id="KAE9357351.1"/>
    </source>
</evidence>
<dbReference type="AlphaFoldDB" id="A0A6A4G3I6"/>
<reference evidence="2 4" key="1">
    <citation type="submission" date="2018-08" db="EMBL/GenBank/DDBJ databases">
        <title>Genomic investigation of the strawberry pathogen Phytophthora fragariae indicates pathogenicity is determined by transcriptional variation in three key races.</title>
        <authorList>
            <person name="Adams T.M."/>
            <person name="Armitage A.D."/>
            <person name="Sobczyk M.K."/>
            <person name="Bates H.J."/>
            <person name="Dunwell J.M."/>
            <person name="Nellist C.F."/>
            <person name="Harrison R.J."/>
        </authorList>
    </citation>
    <scope>NUCLEOTIDE SEQUENCE [LARGE SCALE GENOMIC DNA]</scope>
    <source>
        <strain evidence="1 3">SCRP249</strain>
        <strain evidence="2 4">SCRP333</strain>
    </source>
</reference>
<evidence type="ECO:0000313" key="3">
    <source>
        <dbReference type="Proteomes" id="UP000429607"/>
    </source>
</evidence>
<dbReference type="Proteomes" id="UP000434957">
    <property type="component" value="Unassembled WGS sequence"/>
</dbReference>
<gene>
    <name evidence="1" type="ORF">PR001_g1585</name>
    <name evidence="2" type="ORF">PR003_g1850</name>
</gene>
<dbReference type="Proteomes" id="UP000429607">
    <property type="component" value="Unassembled WGS sequence"/>
</dbReference>
<comment type="caution">
    <text evidence="2">The sequence shown here is derived from an EMBL/GenBank/DDBJ whole genome shotgun (WGS) entry which is preliminary data.</text>
</comment>
<dbReference type="EMBL" id="QXFT01000054">
    <property type="protein sequence ID" value="KAE9357351.1"/>
    <property type="molecule type" value="Genomic_DNA"/>
</dbReference>
<proteinExistence type="predicted"/>
<keyword evidence="4" id="KW-1185">Reference proteome</keyword>
<organism evidence="2 4">
    <name type="scientific">Phytophthora rubi</name>
    <dbReference type="NCBI Taxonomy" id="129364"/>
    <lineage>
        <taxon>Eukaryota</taxon>
        <taxon>Sar</taxon>
        <taxon>Stramenopiles</taxon>
        <taxon>Oomycota</taxon>
        <taxon>Peronosporomycetes</taxon>
        <taxon>Peronosporales</taxon>
        <taxon>Peronosporaceae</taxon>
        <taxon>Phytophthora</taxon>
    </lineage>
</organism>
<evidence type="ECO:0000313" key="4">
    <source>
        <dbReference type="Proteomes" id="UP000434957"/>
    </source>
</evidence>
<protein>
    <submittedName>
        <fullName evidence="2">Uncharacterized protein</fullName>
    </submittedName>
</protein>